<evidence type="ECO:0000256" key="3">
    <source>
        <dbReference type="SAM" id="MobiDB-lite"/>
    </source>
</evidence>
<dbReference type="SUPFAM" id="SSF103647">
    <property type="entry name" value="TSP type-3 repeat"/>
    <property type="match status" value="1"/>
</dbReference>
<keyword evidence="6" id="KW-1185">Reference proteome</keyword>
<dbReference type="PANTHER" id="PTHR10199">
    <property type="entry name" value="THROMBOSPONDIN"/>
    <property type="match status" value="1"/>
</dbReference>
<dbReference type="AlphaFoldDB" id="A0A3L7E0U7"/>
<proteinExistence type="predicted"/>
<dbReference type="Proteomes" id="UP000265509">
    <property type="component" value="Unassembled WGS sequence"/>
</dbReference>
<dbReference type="EMBL" id="QRAN01000005">
    <property type="protein sequence ID" value="RLQ22549.1"/>
    <property type="molecule type" value="Genomic_DNA"/>
</dbReference>
<dbReference type="InterPro" id="IPR003367">
    <property type="entry name" value="Thrombospondin_3-like_rpt"/>
</dbReference>
<reference evidence="5 6" key="1">
    <citation type="submission" date="2018-07" db="EMBL/GenBank/DDBJ databases">
        <title>Halioglobus sp. genome submission.</title>
        <authorList>
            <person name="Ye M.-Q."/>
            <person name="Du Z.-J."/>
        </authorList>
    </citation>
    <scope>NUCLEOTIDE SEQUENCE [LARGE SCALE GENOMIC DNA]</scope>
    <source>
        <strain evidence="5 6">U0301</strain>
    </source>
</reference>
<evidence type="ECO:0000256" key="1">
    <source>
        <dbReference type="ARBA" id="ARBA00022729"/>
    </source>
</evidence>
<dbReference type="PANTHER" id="PTHR10199:SF100">
    <property type="entry name" value="THROMBOSPONDIN, ISOFORM A"/>
    <property type="match status" value="1"/>
</dbReference>
<feature type="chain" id="PRO_5018240255" description="Thrombospondin type 3 repeat-containing protein" evidence="4">
    <location>
        <begin position="25"/>
        <end position="522"/>
    </location>
</feature>
<evidence type="ECO:0000313" key="6">
    <source>
        <dbReference type="Proteomes" id="UP000265509"/>
    </source>
</evidence>
<protein>
    <recommendedName>
        <fullName evidence="7">Thrombospondin type 3 repeat-containing protein</fullName>
    </recommendedName>
</protein>
<evidence type="ECO:0000256" key="2">
    <source>
        <dbReference type="ARBA" id="ARBA00022837"/>
    </source>
</evidence>
<evidence type="ECO:0008006" key="7">
    <source>
        <dbReference type="Google" id="ProtNLM"/>
    </source>
</evidence>
<dbReference type="InterPro" id="IPR028974">
    <property type="entry name" value="TSP_type-3_rpt"/>
</dbReference>
<dbReference type="GO" id="GO:0007155">
    <property type="term" value="P:cell adhesion"/>
    <property type="evidence" value="ECO:0007669"/>
    <property type="project" value="InterPro"/>
</dbReference>
<accession>A0A3L7E0U7</accession>
<keyword evidence="1 4" id="KW-0732">Signal</keyword>
<dbReference type="GO" id="GO:0005509">
    <property type="term" value="F:calcium ion binding"/>
    <property type="evidence" value="ECO:0007669"/>
    <property type="project" value="InterPro"/>
</dbReference>
<feature type="compositionally biased region" description="Acidic residues" evidence="3">
    <location>
        <begin position="403"/>
        <end position="416"/>
    </location>
</feature>
<feature type="region of interest" description="Disordered" evidence="3">
    <location>
        <begin position="379"/>
        <end position="442"/>
    </location>
</feature>
<evidence type="ECO:0000313" key="5">
    <source>
        <dbReference type="EMBL" id="RLQ22549.1"/>
    </source>
</evidence>
<comment type="caution">
    <text evidence="5">The sequence shown here is derived from an EMBL/GenBank/DDBJ whole genome shotgun (WGS) entry which is preliminary data.</text>
</comment>
<dbReference type="RefSeq" id="WP_117953320.1">
    <property type="nucleotide sequence ID" value="NZ_QRAN01000005.1"/>
</dbReference>
<evidence type="ECO:0000256" key="4">
    <source>
        <dbReference type="SAM" id="SignalP"/>
    </source>
</evidence>
<dbReference type="Gene3D" id="4.10.1080.10">
    <property type="entry name" value="TSP type-3 repeat"/>
    <property type="match status" value="1"/>
</dbReference>
<sequence>MKARIMKTLGFLAATILASQVARAQWEGDEIFAATNDANYAWPTSTAIVDFSRPEFVNQLTNVTIVADFSANQLIFSYTNTSQNVNITLDPINYMFTGLDIGGDGITAVTLVESSFAQLIETVHTADSITLKVPQQNTNPGDSFTAVFQISLQDISVTPDVEVTVYGEDYAFDYADLGTANTGFSISNPDQNLLNIVSAFEADLGLQGGELVQPGFMIFDGTLLLEVAALDAPAGRENLVTTYRMNVDPLLLRVLAEPREDSRYVRALGARYLRQGVVRTEDRALARARAARLSDARILRYVEDQGRWLRAARVAGRADGRRVEARFMPRMAPDGIVGHYGTFVQDDNSAYVWAVMDRNSRYTVGLNSDDDNDGIFNRDDNCRNHANPDQADTDGDGLGNACDPDDDNDGVDDELDNCPLTYNPGQEDKDGDGAGDACDSDADGDGVAGNLDQCPETLGGAVVDETGCSITDNCPCANYWKNHGAYVRCVAHASNNFLKAGLISDVEKDMIMEQAGSSNCGK</sequence>
<keyword evidence="2" id="KW-0106">Calcium</keyword>
<dbReference type="InterPro" id="IPR017897">
    <property type="entry name" value="Thrombospondin_3_rpt"/>
</dbReference>
<dbReference type="PROSITE" id="PS51234">
    <property type="entry name" value="TSP3"/>
    <property type="match status" value="1"/>
</dbReference>
<feature type="signal peptide" evidence="4">
    <location>
        <begin position="1"/>
        <end position="24"/>
    </location>
</feature>
<dbReference type="Pfam" id="PF02412">
    <property type="entry name" value="TSP_3"/>
    <property type="match status" value="3"/>
</dbReference>
<gene>
    <name evidence="5" type="ORF">DWB85_06055</name>
</gene>
<organism evidence="5 6">
    <name type="scientific">Seongchinamella sediminis</name>
    <dbReference type="NCBI Taxonomy" id="2283635"/>
    <lineage>
        <taxon>Bacteria</taxon>
        <taxon>Pseudomonadati</taxon>
        <taxon>Pseudomonadota</taxon>
        <taxon>Gammaproteobacteria</taxon>
        <taxon>Cellvibrionales</taxon>
        <taxon>Halieaceae</taxon>
        <taxon>Seongchinamella</taxon>
    </lineage>
</organism>
<name>A0A3L7E0U7_9GAMM</name>
<dbReference type="OrthoDB" id="5291933at2"/>